<feature type="domain" description="Core" evidence="5">
    <location>
        <begin position="233"/>
        <end position="344"/>
    </location>
</feature>
<dbReference type="InterPro" id="IPR016092">
    <property type="entry name" value="ATAP"/>
</dbReference>
<dbReference type="InterPro" id="IPR050322">
    <property type="entry name" value="Fe-S_cluster_asmbl/transfer"/>
</dbReference>
<feature type="region of interest" description="Disordered" evidence="4">
    <location>
        <begin position="161"/>
        <end position="214"/>
    </location>
</feature>
<accession>A0A564ZVN9</accession>
<evidence type="ECO:0000313" key="6">
    <source>
        <dbReference type="EMBL" id="VUZ95309.1"/>
    </source>
</evidence>
<dbReference type="PANTHER" id="PTHR10072">
    <property type="entry name" value="IRON-SULFUR CLUSTER ASSEMBLY PROTEIN"/>
    <property type="match status" value="1"/>
</dbReference>
<evidence type="ECO:0000256" key="2">
    <source>
        <dbReference type="ARBA" id="ARBA00006718"/>
    </source>
</evidence>
<dbReference type="Pfam" id="PF01521">
    <property type="entry name" value="Fe-S_biosyn"/>
    <property type="match status" value="1"/>
</dbReference>
<protein>
    <submittedName>
        <fullName evidence="6">Iron-sulfur assembly protein, putative</fullName>
    </submittedName>
</protein>
<dbReference type="PROSITE" id="PS01152">
    <property type="entry name" value="HESB"/>
    <property type="match status" value="1"/>
</dbReference>
<dbReference type="OrthoDB" id="333486at2759"/>
<evidence type="ECO:0000256" key="1">
    <source>
        <dbReference type="ARBA" id="ARBA00005151"/>
    </source>
</evidence>
<comment type="similarity">
    <text evidence="2">Belongs to the HesB/IscA family.</text>
</comment>
<dbReference type="GO" id="GO:0051539">
    <property type="term" value="F:4 iron, 4 sulfur cluster binding"/>
    <property type="evidence" value="ECO:0007669"/>
    <property type="project" value="UniProtKB-KW"/>
</dbReference>
<dbReference type="VEuPathDB" id="PlasmoDB:PVX_095105"/>
<dbReference type="InterPro" id="IPR017870">
    <property type="entry name" value="FeS_cluster_insertion_CS"/>
</dbReference>
<comment type="pathway">
    <text evidence="1">Cofactor biosynthesis; iron-sulfur cluster biosynthesis.</text>
</comment>
<dbReference type="GO" id="GO:0005739">
    <property type="term" value="C:mitochondrion"/>
    <property type="evidence" value="ECO:0007669"/>
    <property type="project" value="TreeGrafter"/>
</dbReference>
<feature type="region of interest" description="Disordered" evidence="4">
    <location>
        <begin position="105"/>
        <end position="147"/>
    </location>
</feature>
<feature type="region of interest" description="Disordered" evidence="4">
    <location>
        <begin position="354"/>
        <end position="374"/>
    </location>
</feature>
<dbReference type="NCBIfam" id="TIGR00049">
    <property type="entry name" value="iron-sulfur cluster assembly accessory protein"/>
    <property type="match status" value="1"/>
</dbReference>
<dbReference type="GO" id="GO:0016226">
    <property type="term" value="P:iron-sulfur cluster assembly"/>
    <property type="evidence" value="ECO:0007669"/>
    <property type="project" value="InterPro"/>
</dbReference>
<dbReference type="InterPro" id="IPR000361">
    <property type="entry name" value="ATAP_core_dom"/>
</dbReference>
<dbReference type="GO" id="GO:0051537">
    <property type="term" value="F:2 iron, 2 sulfur cluster binding"/>
    <property type="evidence" value="ECO:0007669"/>
    <property type="project" value="TreeGrafter"/>
</dbReference>
<dbReference type="PANTHER" id="PTHR10072:SF41">
    <property type="entry name" value="IRON-SULFUR CLUSTER ASSEMBLY 1 HOMOLOG, MITOCHONDRIAL"/>
    <property type="match status" value="1"/>
</dbReference>
<evidence type="ECO:0000256" key="3">
    <source>
        <dbReference type="ARBA" id="ARBA00022485"/>
    </source>
</evidence>
<dbReference type="SUPFAM" id="SSF89360">
    <property type="entry name" value="HesB-like domain"/>
    <property type="match status" value="1"/>
</dbReference>
<keyword evidence="3" id="KW-0479">Metal-binding</keyword>
<dbReference type="VEuPathDB" id="PlasmoDB:PVW1_080023000"/>
<proteinExistence type="inferred from homology"/>
<dbReference type="VEuPathDB" id="PlasmoDB:PVP01_0817700"/>
<keyword evidence="3" id="KW-0004">4Fe-4S</keyword>
<evidence type="ECO:0000313" key="7">
    <source>
        <dbReference type="Proteomes" id="UP000220605"/>
    </source>
</evidence>
<sequence>MPRKGSSPKERPTALSPRNRRVQNVCKMHMESFSKRLLHLLRVNRMMFCGPRRYAYHFEKTSVPSKGEAAKRLDHLVVRISRNRRNDAFEESAVSQAELEATLRTGGVRSGLGSGLRSGAKNDPKGGPKRGAHFTASFGPNDESEERRGQEYLLNELNEFVPVDRGGGGVGGTVKSSPQSGDPKGGKHTPPSEDPKGSKHATKRAPPLGSHHDEEAKLERLLKKRQGIKKDIVTITEKARDEIKQLVKEYRSKKDGDPNYILKLFYIIKGCNGLTHSFNFVHKNELHANDELIFEDDGRENILLAIDSKCILYVINTTLDYYRDDLTERFIFTNPNVTSVCPCGTSFHFNRGGGSGGDSGGDSGGVSGGVSGGG</sequence>
<keyword evidence="3" id="KW-0411">Iron-sulfur</keyword>
<dbReference type="Gene3D" id="2.60.300.12">
    <property type="entry name" value="HesB-like domain"/>
    <property type="match status" value="1"/>
</dbReference>
<dbReference type="EMBL" id="LT635619">
    <property type="protein sequence ID" value="VUZ95309.1"/>
    <property type="molecule type" value="Genomic_DNA"/>
</dbReference>
<dbReference type="VEuPathDB" id="PlasmoDB:PVPAM_080029800"/>
<name>A0A564ZVN9_PLAVI</name>
<keyword evidence="3" id="KW-0408">Iron</keyword>
<dbReference type="Proteomes" id="UP000220605">
    <property type="component" value="Chromosome 8"/>
</dbReference>
<organism evidence="6 7">
    <name type="scientific">Plasmodium vivax</name>
    <name type="common">malaria parasite P. vivax</name>
    <dbReference type="NCBI Taxonomy" id="5855"/>
    <lineage>
        <taxon>Eukaryota</taxon>
        <taxon>Sar</taxon>
        <taxon>Alveolata</taxon>
        <taxon>Apicomplexa</taxon>
        <taxon>Aconoidasida</taxon>
        <taxon>Haemosporida</taxon>
        <taxon>Plasmodiidae</taxon>
        <taxon>Plasmodium</taxon>
        <taxon>Plasmodium (Plasmodium)</taxon>
    </lineage>
</organism>
<evidence type="ECO:0000259" key="5">
    <source>
        <dbReference type="Pfam" id="PF01521"/>
    </source>
</evidence>
<evidence type="ECO:0000256" key="4">
    <source>
        <dbReference type="SAM" id="MobiDB-lite"/>
    </source>
</evidence>
<gene>
    <name evidence="6" type="ORF">PVP01_0817700</name>
</gene>
<dbReference type="AlphaFoldDB" id="A0A564ZVN9"/>
<dbReference type="InterPro" id="IPR035903">
    <property type="entry name" value="HesB-like_dom_sf"/>
</dbReference>
<reference evidence="7" key="1">
    <citation type="submission" date="2016-07" db="EMBL/GenBank/DDBJ databases">
        <authorList>
            <consortium name="Pathogen Informatics"/>
        </authorList>
    </citation>
    <scope>NUCLEOTIDE SEQUENCE [LARGE SCALE GENOMIC DNA]</scope>
</reference>